<keyword evidence="14 19" id="KW-0472">Membrane</keyword>
<dbReference type="GO" id="GO:0030246">
    <property type="term" value="F:carbohydrate binding"/>
    <property type="evidence" value="ECO:0007669"/>
    <property type="project" value="UniProtKB-KW"/>
</dbReference>
<comment type="subcellular location">
    <subcellularLocation>
        <location evidence="1">Cell membrane</location>
        <topology evidence="1">Single-pass type I membrane protein</topology>
    </subcellularLocation>
</comment>
<keyword evidence="11" id="KW-0106">Calcium</keyword>
<feature type="disulfide bond" evidence="17">
    <location>
        <begin position="158"/>
        <end position="167"/>
    </location>
</feature>
<feature type="disulfide bond" evidence="17">
    <location>
        <begin position="137"/>
        <end position="147"/>
    </location>
</feature>
<keyword evidence="13 19" id="KW-1133">Transmembrane helix</keyword>
<protein>
    <submittedName>
        <fullName evidence="23">E-selectin-like</fullName>
    </submittedName>
</protein>
<dbReference type="Ensembl" id="ENSGWIT00000030006.1">
    <property type="protein sequence ID" value="ENSGWIP00000027498.1"/>
    <property type="gene ID" value="ENSGWIG00000014386.1"/>
</dbReference>
<keyword evidence="3" id="KW-1003">Cell membrane</keyword>
<evidence type="ECO:0000256" key="17">
    <source>
        <dbReference type="PROSITE-ProRule" id="PRU00076"/>
    </source>
</evidence>
<evidence type="ECO:0000256" key="3">
    <source>
        <dbReference type="ARBA" id="ARBA00022475"/>
    </source>
</evidence>
<dbReference type="Pfam" id="PF00084">
    <property type="entry name" value="Sushi"/>
    <property type="match status" value="4"/>
</dbReference>
<comment type="similarity">
    <text evidence="2">Belongs to the selectin/LECAM family.</text>
</comment>
<dbReference type="CDD" id="cd03592">
    <property type="entry name" value="CLECT_selectins_like"/>
    <property type="match status" value="1"/>
</dbReference>
<keyword evidence="16" id="KW-0325">Glycoprotein</keyword>
<evidence type="ECO:0000256" key="13">
    <source>
        <dbReference type="ARBA" id="ARBA00022989"/>
    </source>
</evidence>
<dbReference type="PROSITE" id="PS01186">
    <property type="entry name" value="EGF_2"/>
    <property type="match status" value="1"/>
</dbReference>
<dbReference type="SMART" id="SM00032">
    <property type="entry name" value="CCP"/>
    <property type="match status" value="4"/>
</dbReference>
<dbReference type="InterPro" id="IPR033991">
    <property type="entry name" value="Selectin_CTLD"/>
</dbReference>
<evidence type="ECO:0000256" key="8">
    <source>
        <dbReference type="ARBA" id="ARBA00022729"/>
    </source>
</evidence>
<dbReference type="PRINTS" id="PR00343">
    <property type="entry name" value="SELECTIN"/>
</dbReference>
<evidence type="ECO:0000256" key="15">
    <source>
        <dbReference type="ARBA" id="ARBA00023157"/>
    </source>
</evidence>
<keyword evidence="6 19" id="KW-0812">Transmembrane</keyword>
<organism evidence="23 24">
    <name type="scientific">Gouania willdenowi</name>
    <name type="common">Blunt-snouted clingfish</name>
    <name type="synonym">Lepadogaster willdenowi</name>
    <dbReference type="NCBI Taxonomy" id="441366"/>
    <lineage>
        <taxon>Eukaryota</taxon>
        <taxon>Metazoa</taxon>
        <taxon>Chordata</taxon>
        <taxon>Craniata</taxon>
        <taxon>Vertebrata</taxon>
        <taxon>Euteleostomi</taxon>
        <taxon>Actinopterygii</taxon>
        <taxon>Neopterygii</taxon>
        <taxon>Teleostei</taxon>
        <taxon>Neoteleostei</taxon>
        <taxon>Acanthomorphata</taxon>
        <taxon>Ovalentaria</taxon>
        <taxon>Blenniimorphae</taxon>
        <taxon>Blenniiformes</taxon>
        <taxon>Gobiesocoidei</taxon>
        <taxon>Gobiesocidae</taxon>
        <taxon>Gobiesocinae</taxon>
        <taxon>Gouania</taxon>
    </lineage>
</organism>
<dbReference type="SUPFAM" id="SSF56436">
    <property type="entry name" value="C-type lectin-like"/>
    <property type="match status" value="1"/>
</dbReference>
<dbReference type="PROSITE" id="PS00615">
    <property type="entry name" value="C_TYPE_LECTIN_1"/>
    <property type="match status" value="1"/>
</dbReference>
<evidence type="ECO:0000256" key="5">
    <source>
        <dbReference type="ARBA" id="ARBA00022659"/>
    </source>
</evidence>
<feature type="domain" description="Sushi" evidence="22">
    <location>
        <begin position="293"/>
        <end position="355"/>
    </location>
</feature>
<feature type="disulfide bond" evidence="18">
    <location>
        <begin position="199"/>
        <end position="226"/>
    </location>
</feature>
<feature type="domain" description="EGF-like" evidence="20">
    <location>
        <begin position="133"/>
        <end position="168"/>
    </location>
</feature>
<dbReference type="Pfam" id="PF00059">
    <property type="entry name" value="Lectin_C"/>
    <property type="match status" value="1"/>
</dbReference>
<dbReference type="InterPro" id="IPR050350">
    <property type="entry name" value="Compl-Cell_Adhes-Reg"/>
</dbReference>
<evidence type="ECO:0000256" key="7">
    <source>
        <dbReference type="ARBA" id="ARBA00022723"/>
    </source>
</evidence>
<dbReference type="InterPro" id="IPR016187">
    <property type="entry name" value="CTDL_fold"/>
</dbReference>
<keyword evidence="5 18" id="KW-0768">Sushi</keyword>
<keyword evidence="24" id="KW-1185">Reference proteome</keyword>
<evidence type="ECO:0000259" key="22">
    <source>
        <dbReference type="PROSITE" id="PS50923"/>
    </source>
</evidence>
<keyword evidence="4 17" id="KW-0245">EGF-like domain</keyword>
<dbReference type="AlphaFoldDB" id="A0A8C5EYS4"/>
<feature type="domain" description="Sushi" evidence="22">
    <location>
        <begin position="165"/>
        <end position="228"/>
    </location>
</feature>
<evidence type="ECO:0000256" key="16">
    <source>
        <dbReference type="ARBA" id="ARBA00023180"/>
    </source>
</evidence>
<feature type="transmembrane region" description="Helical" evidence="19">
    <location>
        <begin position="458"/>
        <end position="479"/>
    </location>
</feature>
<evidence type="ECO:0000256" key="1">
    <source>
        <dbReference type="ARBA" id="ARBA00004251"/>
    </source>
</evidence>
<evidence type="ECO:0000256" key="10">
    <source>
        <dbReference type="ARBA" id="ARBA00022737"/>
    </source>
</evidence>
<dbReference type="InterPro" id="IPR000742">
    <property type="entry name" value="EGF"/>
</dbReference>
<dbReference type="SMART" id="SM00034">
    <property type="entry name" value="CLECT"/>
    <property type="match status" value="1"/>
</dbReference>
<dbReference type="CDD" id="cd00054">
    <property type="entry name" value="EGF_CA"/>
    <property type="match status" value="1"/>
</dbReference>
<keyword evidence="9" id="KW-0430">Lectin</keyword>
<dbReference type="PANTHER" id="PTHR19325">
    <property type="entry name" value="COMPLEMENT COMPONENT-RELATED SUSHI DOMAIN-CONTAINING"/>
    <property type="match status" value="1"/>
</dbReference>
<keyword evidence="15 17" id="KW-1015">Disulfide bond</keyword>
<dbReference type="GO" id="GO:0007155">
    <property type="term" value="P:cell adhesion"/>
    <property type="evidence" value="ECO:0007669"/>
    <property type="project" value="UniProtKB-KW"/>
</dbReference>
<dbReference type="InterPro" id="IPR000436">
    <property type="entry name" value="Sushi_SCR_CCP_dom"/>
</dbReference>
<dbReference type="PROSITE" id="PS50041">
    <property type="entry name" value="C_TYPE_LECTIN_2"/>
    <property type="match status" value="1"/>
</dbReference>
<evidence type="ECO:0000256" key="18">
    <source>
        <dbReference type="PROSITE-ProRule" id="PRU00302"/>
    </source>
</evidence>
<keyword evidence="8" id="KW-0732">Signal</keyword>
<dbReference type="SUPFAM" id="SSF57196">
    <property type="entry name" value="EGF/Laminin"/>
    <property type="match status" value="1"/>
</dbReference>
<dbReference type="PROSITE" id="PS00022">
    <property type="entry name" value="EGF_1"/>
    <property type="match status" value="1"/>
</dbReference>
<feature type="transmembrane region" description="Helical" evidence="19">
    <location>
        <begin position="415"/>
        <end position="437"/>
    </location>
</feature>
<feature type="disulfide bond" evidence="18">
    <location>
        <begin position="379"/>
        <end position="406"/>
    </location>
</feature>
<feature type="domain" description="Sushi" evidence="22">
    <location>
        <begin position="229"/>
        <end position="292"/>
    </location>
</feature>
<evidence type="ECO:0000256" key="6">
    <source>
        <dbReference type="ARBA" id="ARBA00022692"/>
    </source>
</evidence>
<dbReference type="GO" id="GO:0005886">
    <property type="term" value="C:plasma membrane"/>
    <property type="evidence" value="ECO:0007669"/>
    <property type="project" value="UniProtKB-SubCell"/>
</dbReference>
<evidence type="ECO:0000256" key="2">
    <source>
        <dbReference type="ARBA" id="ARBA00007360"/>
    </source>
</evidence>
<comment type="caution">
    <text evidence="17">Lacks conserved residue(s) required for the propagation of feature annotation.</text>
</comment>
<evidence type="ECO:0000256" key="9">
    <source>
        <dbReference type="ARBA" id="ARBA00022734"/>
    </source>
</evidence>
<sequence length="504" mass="56567">MWTGVEGWSYYYSDTTMNWTQARAWCRESYTDMVAIQNQEEIEHLNKWLPKRKTYYWIGIRKIDDVWTWVGTGKALTQEATSWAQGEPNNGKIVGTQSKGSNEDCVEMYIKRKYQPGKWNDERCSKLKTAVCYTAACKNDSCLYGECVETINSHKCDCFEGFYGEKCEKDELIVPHNGSVHCNHTYGSHTFGSTCQYSCEEGFQLSMQRPLRCTASKTWSEQPPTCELVQCQRLSSPAKGSMRCSNPQGPFTYQSTCTFACNEGYILTGSMTNTLQCEASGSWNSSQPICAAVRCPDLQDLENGDISCGGDADVRFSYGNSCSFSCAPGYHLLGPSRVTCTSAAKWSEQMPRCEDESLITQCSNPLNELRPNSTCTFSCSPGFELHGTHTTVCSDDGQWSDIIPTCKGFTSFQMIFDHIATGGVALISGLSLVVWILKRLRQKASKFELNRYEKKLCLVPHLFVPLGKSQLIFCAFFFFHCSSYSNSETDTPPQVYKSSFDSLI</sequence>
<evidence type="ECO:0000256" key="12">
    <source>
        <dbReference type="ARBA" id="ARBA00022889"/>
    </source>
</evidence>
<dbReference type="InterPro" id="IPR018378">
    <property type="entry name" value="C-type_lectin_CS"/>
</dbReference>
<reference evidence="23" key="2">
    <citation type="submission" date="2025-08" db="UniProtKB">
        <authorList>
            <consortium name="Ensembl"/>
        </authorList>
    </citation>
    <scope>IDENTIFICATION</scope>
</reference>
<dbReference type="Gene3D" id="2.10.70.10">
    <property type="entry name" value="Complement Module, domain 1"/>
    <property type="match status" value="4"/>
</dbReference>
<feature type="disulfide bond" evidence="18">
    <location>
        <begin position="326"/>
        <end position="353"/>
    </location>
</feature>
<keyword evidence="12" id="KW-0130">Cell adhesion</keyword>
<evidence type="ECO:0000259" key="21">
    <source>
        <dbReference type="PROSITE" id="PS50041"/>
    </source>
</evidence>
<keyword evidence="7" id="KW-0479">Metal-binding</keyword>
<dbReference type="PANTHER" id="PTHR19325:SF569">
    <property type="entry name" value="COMPLEMENT COMPONENT 4 BINDING PROTEIN, SECRETORY-RELATED"/>
    <property type="match status" value="1"/>
</dbReference>
<feature type="domain" description="C-type lectin" evidence="21">
    <location>
        <begin position="5"/>
        <end position="133"/>
    </location>
</feature>
<proteinExistence type="inferred from homology"/>
<dbReference type="InterPro" id="IPR016186">
    <property type="entry name" value="C-type_lectin-like/link_sf"/>
</dbReference>
<evidence type="ECO:0000256" key="19">
    <source>
        <dbReference type="SAM" id="Phobius"/>
    </source>
</evidence>
<dbReference type="FunFam" id="3.10.100.10:FF:000007">
    <property type="entry name" value="L-selectin"/>
    <property type="match status" value="1"/>
</dbReference>
<dbReference type="SUPFAM" id="SSF57535">
    <property type="entry name" value="Complement control module/SCR domain"/>
    <property type="match status" value="4"/>
</dbReference>
<evidence type="ECO:0000256" key="14">
    <source>
        <dbReference type="ARBA" id="ARBA00023136"/>
    </source>
</evidence>
<feature type="domain" description="Sushi" evidence="22">
    <location>
        <begin position="360"/>
        <end position="408"/>
    </location>
</feature>
<keyword evidence="10" id="KW-0677">Repeat</keyword>
<reference evidence="23" key="1">
    <citation type="submission" date="2020-06" db="EMBL/GenBank/DDBJ databases">
        <authorList>
            <consortium name="Wellcome Sanger Institute Data Sharing"/>
        </authorList>
    </citation>
    <scope>NUCLEOTIDE SEQUENCE [LARGE SCALE GENOMIC DNA]</scope>
</reference>
<name>A0A8C5EYS4_GOUWI</name>
<evidence type="ECO:0000256" key="4">
    <source>
        <dbReference type="ARBA" id="ARBA00022536"/>
    </source>
</evidence>
<dbReference type="PROSITE" id="PS50026">
    <property type="entry name" value="EGF_3"/>
    <property type="match status" value="1"/>
</dbReference>
<dbReference type="InterPro" id="IPR035976">
    <property type="entry name" value="Sushi/SCR/CCP_sf"/>
</dbReference>
<dbReference type="CDD" id="cd00033">
    <property type="entry name" value="CCP"/>
    <property type="match status" value="4"/>
</dbReference>
<dbReference type="InterPro" id="IPR002396">
    <property type="entry name" value="Selectin_superfamily"/>
</dbReference>
<dbReference type="InterPro" id="IPR001304">
    <property type="entry name" value="C-type_lectin-like"/>
</dbReference>
<dbReference type="Proteomes" id="UP000694680">
    <property type="component" value="Chromosome 4"/>
</dbReference>
<dbReference type="FunFam" id="2.10.70.10:FF:000001">
    <property type="entry name" value="Selectin P"/>
    <property type="match status" value="1"/>
</dbReference>
<evidence type="ECO:0000259" key="20">
    <source>
        <dbReference type="PROSITE" id="PS50026"/>
    </source>
</evidence>
<accession>A0A8C5EYS4</accession>
<dbReference type="Gene3D" id="3.10.100.10">
    <property type="entry name" value="Mannose-Binding Protein A, subunit A"/>
    <property type="match status" value="1"/>
</dbReference>
<reference evidence="23" key="3">
    <citation type="submission" date="2025-09" db="UniProtKB">
        <authorList>
            <consortium name="Ensembl"/>
        </authorList>
    </citation>
    <scope>IDENTIFICATION</scope>
</reference>
<gene>
    <name evidence="23" type="primary">sele</name>
</gene>
<evidence type="ECO:0000256" key="11">
    <source>
        <dbReference type="ARBA" id="ARBA00022837"/>
    </source>
</evidence>
<evidence type="ECO:0000313" key="24">
    <source>
        <dbReference type="Proteomes" id="UP000694680"/>
    </source>
</evidence>
<dbReference type="PROSITE" id="PS50923">
    <property type="entry name" value="SUSHI"/>
    <property type="match status" value="4"/>
</dbReference>
<dbReference type="GO" id="GO:0046872">
    <property type="term" value="F:metal ion binding"/>
    <property type="evidence" value="ECO:0007669"/>
    <property type="project" value="UniProtKB-KW"/>
</dbReference>
<evidence type="ECO:0000313" key="23">
    <source>
        <dbReference type="Ensembl" id="ENSGWIP00000027498.1"/>
    </source>
</evidence>